<protein>
    <submittedName>
        <fullName evidence="1">Uncharacterized protein</fullName>
    </submittedName>
</protein>
<organism evidence="1">
    <name type="scientific">marine metagenome</name>
    <dbReference type="NCBI Taxonomy" id="408172"/>
    <lineage>
        <taxon>unclassified sequences</taxon>
        <taxon>metagenomes</taxon>
        <taxon>ecological metagenomes</taxon>
    </lineage>
</organism>
<proteinExistence type="predicted"/>
<dbReference type="EMBL" id="UINC01064295">
    <property type="protein sequence ID" value="SVB92821.1"/>
    <property type="molecule type" value="Genomic_DNA"/>
</dbReference>
<accession>A0A382I290</accession>
<gene>
    <name evidence="1" type="ORF">METZ01_LOCUS245675</name>
</gene>
<evidence type="ECO:0000313" key="1">
    <source>
        <dbReference type="EMBL" id="SVB92821.1"/>
    </source>
</evidence>
<feature type="non-terminal residue" evidence="1">
    <location>
        <position position="1"/>
    </location>
</feature>
<name>A0A382I290_9ZZZZ</name>
<sequence>VGTVEVVTIMTRRRIRQFCNILPLGVGESAYDLGCTMVSAVVTFRKL</sequence>
<dbReference type="AlphaFoldDB" id="A0A382I290"/>
<reference evidence="1" key="1">
    <citation type="submission" date="2018-05" db="EMBL/GenBank/DDBJ databases">
        <authorList>
            <person name="Lanie J.A."/>
            <person name="Ng W.-L."/>
            <person name="Kazmierczak K.M."/>
            <person name="Andrzejewski T.M."/>
            <person name="Davidsen T.M."/>
            <person name="Wayne K.J."/>
            <person name="Tettelin H."/>
            <person name="Glass J.I."/>
            <person name="Rusch D."/>
            <person name="Podicherti R."/>
            <person name="Tsui H.-C.T."/>
            <person name="Winkler M.E."/>
        </authorList>
    </citation>
    <scope>NUCLEOTIDE SEQUENCE</scope>
</reference>